<comment type="caution">
    <text evidence="5">The sequence shown here is derived from an EMBL/GenBank/DDBJ whole genome shotgun (WGS) entry which is preliminary data.</text>
</comment>
<dbReference type="Pfam" id="PF13191">
    <property type="entry name" value="AAA_16"/>
    <property type="match status" value="1"/>
</dbReference>
<keyword evidence="1" id="KW-0547">Nucleotide-binding</keyword>
<dbReference type="PROSITE" id="PS50043">
    <property type="entry name" value="HTH_LUXR_2"/>
    <property type="match status" value="1"/>
</dbReference>
<dbReference type="PANTHER" id="PTHR16305:SF35">
    <property type="entry name" value="TRANSCRIPTIONAL ACTIVATOR DOMAIN"/>
    <property type="match status" value="1"/>
</dbReference>
<feature type="domain" description="HTH luxR-type" evidence="4">
    <location>
        <begin position="890"/>
        <end position="955"/>
    </location>
</feature>
<keyword evidence="2" id="KW-0067">ATP-binding</keyword>
<dbReference type="CDD" id="cd06170">
    <property type="entry name" value="LuxR_C_like"/>
    <property type="match status" value="1"/>
</dbReference>
<dbReference type="Gene3D" id="1.10.10.10">
    <property type="entry name" value="Winged helix-like DNA-binding domain superfamily/Winged helix DNA-binding domain"/>
    <property type="match status" value="1"/>
</dbReference>
<evidence type="ECO:0000259" key="4">
    <source>
        <dbReference type="PROSITE" id="PS50043"/>
    </source>
</evidence>
<evidence type="ECO:0000256" key="3">
    <source>
        <dbReference type="SAM" id="MobiDB-lite"/>
    </source>
</evidence>
<dbReference type="SMART" id="SM00421">
    <property type="entry name" value="HTH_LUXR"/>
    <property type="match status" value="1"/>
</dbReference>
<feature type="compositionally biased region" description="Pro residues" evidence="3">
    <location>
        <begin position="952"/>
        <end position="965"/>
    </location>
</feature>
<evidence type="ECO:0000313" key="6">
    <source>
        <dbReference type="Proteomes" id="UP001500037"/>
    </source>
</evidence>
<evidence type="ECO:0000313" key="5">
    <source>
        <dbReference type="EMBL" id="GAA1226465.1"/>
    </source>
</evidence>
<evidence type="ECO:0000256" key="2">
    <source>
        <dbReference type="ARBA" id="ARBA00022840"/>
    </source>
</evidence>
<proteinExistence type="predicted"/>
<evidence type="ECO:0000256" key="1">
    <source>
        <dbReference type="ARBA" id="ARBA00022741"/>
    </source>
</evidence>
<dbReference type="PANTHER" id="PTHR16305">
    <property type="entry name" value="TESTICULAR SOLUBLE ADENYLYL CYCLASE"/>
    <property type="match status" value="1"/>
</dbReference>
<organism evidence="5 6">
    <name type="scientific">Kitasatospora nipponensis</name>
    <dbReference type="NCBI Taxonomy" id="258049"/>
    <lineage>
        <taxon>Bacteria</taxon>
        <taxon>Bacillati</taxon>
        <taxon>Actinomycetota</taxon>
        <taxon>Actinomycetes</taxon>
        <taxon>Kitasatosporales</taxon>
        <taxon>Streptomycetaceae</taxon>
        <taxon>Kitasatospora</taxon>
    </lineage>
</organism>
<accession>A0ABP4GN08</accession>
<dbReference type="SUPFAM" id="SSF52540">
    <property type="entry name" value="P-loop containing nucleoside triphosphate hydrolases"/>
    <property type="match status" value="1"/>
</dbReference>
<feature type="region of interest" description="Disordered" evidence="3">
    <location>
        <begin position="943"/>
        <end position="965"/>
    </location>
</feature>
<dbReference type="InterPro" id="IPR027417">
    <property type="entry name" value="P-loop_NTPase"/>
</dbReference>
<dbReference type="InterPro" id="IPR036388">
    <property type="entry name" value="WH-like_DNA-bd_sf"/>
</dbReference>
<reference evidence="6" key="1">
    <citation type="journal article" date="2019" name="Int. J. Syst. Evol. Microbiol.">
        <title>The Global Catalogue of Microorganisms (GCM) 10K type strain sequencing project: providing services to taxonomists for standard genome sequencing and annotation.</title>
        <authorList>
            <consortium name="The Broad Institute Genomics Platform"/>
            <consortium name="The Broad Institute Genome Sequencing Center for Infectious Disease"/>
            <person name="Wu L."/>
            <person name="Ma J."/>
        </authorList>
    </citation>
    <scope>NUCLEOTIDE SEQUENCE [LARGE SCALE GENOMIC DNA]</scope>
    <source>
        <strain evidence="6">JCM 13004</strain>
    </source>
</reference>
<dbReference type="InterPro" id="IPR000792">
    <property type="entry name" value="Tscrpt_reg_LuxR_C"/>
</dbReference>
<keyword evidence="6" id="KW-1185">Reference proteome</keyword>
<gene>
    <name evidence="5" type="ORF">GCM10009665_16250</name>
</gene>
<dbReference type="PRINTS" id="PR00038">
    <property type="entry name" value="HTHLUXR"/>
</dbReference>
<dbReference type="InterPro" id="IPR041664">
    <property type="entry name" value="AAA_16"/>
</dbReference>
<sequence>MAAALNHAATGTFHFVGRQRELDLLLAAVHHPPAVVLVEGEAGIGKSRLICEAARILTADGLRVLMGSCHPLREPFPYGPVADALRKGAHWLPTDSLPPITGALASLLPDLADRLPVPPVYQEDPRTARHLLVQAVRSFLAAIGPAVLVIEDMHWVDEGTRDLLLLLARDLPDQLGLIVTYRAENLPPDTPVLGAAYRRPPGTSGATIRLAPLSKVDVHALADAALGDGATSALAAVLYDRSQGLPLVAEEDLITLCEHGLVGNPVEATADLAHAEVPAGLREAVVERLAALSPTAAAVVDAAAILAVPAAEPLISAVAGLTPEHGAQGLTEALQAAVLRESGSGQYQFRHVLAQQVAYWHVHGPRRTRLHLQAREALQKQSPVPLVQIAHHTLAVGDRQAWLEQVEEAADQAVALGDVGTAASLLQQVLEEPHLSSDARSRAALALGLIAVNGADWATNAAVLRRILADPQLSVPTCGEIRLALGLLMVNHAGDRAGYEEIEQSIEELRSTPQRAARAMIAMAVNERDDAADRGGAWIDRADSTLGPHADDVSRATLHATRLTILARSGDPAVWAHLDQLPRRSGRIEILQQTTRALYNVGEIAIELGHDHRAAALLTESRDLAKRATIGYLESYSQIALLRLDGLAGHWAHLEERFAELGMEYVGMAMTANEQNLAAGLFAASQGRFAPALRHFKAAAAYGECEGQVTSALRAAAGLVSVRLAQGAPHDAWAIAEPATAILRQARAWARATGLLPGAVEAALACDDAHAAGALIDDAAEGLHDRDAPAAVAELHLARGLFHRKAEPALAAEDLLRAREAWAAIGRPYEGARAAEHLGQALARAHADGAGQRLCEAIDVYTDLNATADAARCQHYLREFGLARPGARGRHSYGTSLSPREQQVAELLVQQATNQEIAQRLFLSPRTIEQHVAHVLKKLNTTRKDIANAYPPRDPSPPDQRPPVR</sequence>
<name>A0ABP4GN08_9ACTN</name>
<dbReference type="EMBL" id="BAAALF010000018">
    <property type="protein sequence ID" value="GAA1226465.1"/>
    <property type="molecule type" value="Genomic_DNA"/>
</dbReference>
<dbReference type="InterPro" id="IPR016032">
    <property type="entry name" value="Sig_transdc_resp-reg_C-effctor"/>
</dbReference>
<protein>
    <submittedName>
        <fullName evidence="5">LuxR family transcriptional regulator</fullName>
    </submittedName>
</protein>
<dbReference type="Pfam" id="PF00196">
    <property type="entry name" value="GerE"/>
    <property type="match status" value="1"/>
</dbReference>
<dbReference type="RefSeq" id="WP_344440562.1">
    <property type="nucleotide sequence ID" value="NZ_BAAALF010000018.1"/>
</dbReference>
<dbReference type="Proteomes" id="UP001500037">
    <property type="component" value="Unassembled WGS sequence"/>
</dbReference>
<dbReference type="SUPFAM" id="SSF46894">
    <property type="entry name" value="C-terminal effector domain of the bipartite response regulators"/>
    <property type="match status" value="1"/>
</dbReference>